<dbReference type="GO" id="GO:0003677">
    <property type="term" value="F:DNA binding"/>
    <property type="evidence" value="ECO:0007669"/>
    <property type="project" value="InterPro"/>
</dbReference>
<sequence length="87" mass="9350">MENRLETDPRTAFGHALRAHRRGARLTQRELAAKAGLGIRTLCDLERGTAAPRPATAALLVAALDLARPAAEGFHALALAGWRSARR</sequence>
<dbReference type="HOGENOM" id="CLU_2479200_0_0_11"/>
<dbReference type="InterPro" id="IPR001387">
    <property type="entry name" value="Cro/C1-type_HTH"/>
</dbReference>
<evidence type="ECO:0000313" key="3">
    <source>
        <dbReference type="Proteomes" id="UP000007076"/>
    </source>
</evidence>
<keyword evidence="3" id="KW-1185">Reference proteome</keyword>
<dbReference type="CDD" id="cd00093">
    <property type="entry name" value="HTH_XRE"/>
    <property type="match status" value="1"/>
</dbReference>
<dbReference type="KEGG" id="ksk:KSE_38640"/>
<dbReference type="RefSeq" id="WP_014136965.1">
    <property type="nucleotide sequence ID" value="NC_016109.1"/>
</dbReference>
<name>E4MZ86_KITSK</name>
<proteinExistence type="predicted"/>
<dbReference type="SUPFAM" id="SSF47413">
    <property type="entry name" value="lambda repressor-like DNA-binding domains"/>
    <property type="match status" value="1"/>
</dbReference>
<dbReference type="Gene3D" id="1.10.260.40">
    <property type="entry name" value="lambda repressor-like DNA-binding domains"/>
    <property type="match status" value="1"/>
</dbReference>
<gene>
    <name evidence="2" type="ordered locus">KSE_38640</name>
</gene>
<dbReference type="Proteomes" id="UP000007076">
    <property type="component" value="Chromosome"/>
</dbReference>
<organism evidence="2 3">
    <name type="scientific">Kitasatospora setae (strain ATCC 33774 / DSM 43861 / JCM 3304 / KCC A-0304 / NBRC 14216 / KM-6054)</name>
    <name type="common">Streptomyces setae</name>
    <dbReference type="NCBI Taxonomy" id="452652"/>
    <lineage>
        <taxon>Bacteria</taxon>
        <taxon>Bacillati</taxon>
        <taxon>Actinomycetota</taxon>
        <taxon>Actinomycetes</taxon>
        <taxon>Kitasatosporales</taxon>
        <taxon>Streptomycetaceae</taxon>
        <taxon>Kitasatospora</taxon>
    </lineage>
</organism>
<dbReference type="EMBL" id="AP010968">
    <property type="protein sequence ID" value="BAJ29660.1"/>
    <property type="molecule type" value="Genomic_DNA"/>
</dbReference>
<dbReference type="PROSITE" id="PS50943">
    <property type="entry name" value="HTH_CROC1"/>
    <property type="match status" value="1"/>
</dbReference>
<evidence type="ECO:0000259" key="1">
    <source>
        <dbReference type="PROSITE" id="PS50943"/>
    </source>
</evidence>
<evidence type="ECO:0000313" key="2">
    <source>
        <dbReference type="EMBL" id="BAJ29660.1"/>
    </source>
</evidence>
<dbReference type="PATRIC" id="fig|452652.3.peg.3854"/>
<dbReference type="InterPro" id="IPR010982">
    <property type="entry name" value="Lambda_DNA-bd_dom_sf"/>
</dbReference>
<reference evidence="2 3" key="1">
    <citation type="journal article" date="2010" name="DNA Res.">
        <title>Genome sequence of Kitasatospora setae NBRC 14216T: an evolutionary snapshot of the family Streptomycetaceae.</title>
        <authorList>
            <person name="Ichikawa N."/>
            <person name="Oguchi A."/>
            <person name="Ikeda H."/>
            <person name="Ishikawa J."/>
            <person name="Kitani S."/>
            <person name="Watanabe Y."/>
            <person name="Nakamura S."/>
            <person name="Katano Y."/>
            <person name="Kishi E."/>
            <person name="Sasagawa M."/>
            <person name="Ankai A."/>
            <person name="Fukui S."/>
            <person name="Hashimoto Y."/>
            <person name="Kamata S."/>
            <person name="Otoguro M."/>
            <person name="Tanikawa S."/>
            <person name="Nihira T."/>
            <person name="Horinouchi S."/>
            <person name="Ohnishi Y."/>
            <person name="Hayakawa M."/>
            <person name="Kuzuyama T."/>
            <person name="Arisawa A."/>
            <person name="Nomoto F."/>
            <person name="Miura H."/>
            <person name="Takahashi Y."/>
            <person name="Fujita N."/>
        </authorList>
    </citation>
    <scope>NUCLEOTIDE SEQUENCE [LARGE SCALE GENOMIC DNA]</scope>
    <source>
        <strain evidence="3">ATCC 33774 / DSM 43861 / JCM 3304 / KCC A-0304 / NBRC 14216 / KM-6054</strain>
    </source>
</reference>
<protein>
    <submittedName>
        <fullName evidence="2">Putative transcriptional regulator</fullName>
    </submittedName>
</protein>
<accession>E4MZ86</accession>
<dbReference type="Pfam" id="PF01381">
    <property type="entry name" value="HTH_3"/>
    <property type="match status" value="1"/>
</dbReference>
<dbReference type="SMART" id="SM00530">
    <property type="entry name" value="HTH_XRE"/>
    <property type="match status" value="1"/>
</dbReference>
<dbReference type="eggNOG" id="ENOG50320TM">
    <property type="taxonomic scope" value="Bacteria"/>
</dbReference>
<feature type="domain" description="HTH cro/C1-type" evidence="1">
    <location>
        <begin position="17"/>
        <end position="71"/>
    </location>
</feature>
<dbReference type="AlphaFoldDB" id="E4MZ86"/>